<dbReference type="InterPro" id="IPR050396">
    <property type="entry name" value="Glycosyltr_51/Transpeptidase"/>
</dbReference>
<evidence type="ECO:0000313" key="11">
    <source>
        <dbReference type="Proteomes" id="UP000298173"/>
    </source>
</evidence>
<dbReference type="Proteomes" id="UP000298173">
    <property type="component" value="Unassembled WGS sequence"/>
</dbReference>
<dbReference type="SMART" id="SM00740">
    <property type="entry name" value="PASTA"/>
    <property type="match status" value="2"/>
</dbReference>
<dbReference type="InterPro" id="IPR036950">
    <property type="entry name" value="PBP_transglycosylase"/>
</dbReference>
<keyword evidence="3" id="KW-0328">Glycosyltransferase</keyword>
<dbReference type="GO" id="GO:0009252">
    <property type="term" value="P:peptidoglycan biosynthetic process"/>
    <property type="evidence" value="ECO:0007669"/>
    <property type="project" value="TreeGrafter"/>
</dbReference>
<evidence type="ECO:0000256" key="7">
    <source>
        <dbReference type="ARBA" id="ARBA00034000"/>
    </source>
</evidence>
<dbReference type="GO" id="GO:0009002">
    <property type="term" value="F:serine-type D-Ala-D-Ala carboxypeptidase activity"/>
    <property type="evidence" value="ECO:0007669"/>
    <property type="project" value="UniProtKB-EC"/>
</dbReference>
<evidence type="ECO:0000256" key="2">
    <source>
        <dbReference type="ARBA" id="ARBA00022670"/>
    </source>
</evidence>
<feature type="domain" description="PASTA" evidence="9">
    <location>
        <begin position="715"/>
        <end position="781"/>
    </location>
</feature>
<keyword evidence="2" id="KW-0645">Protease</keyword>
<evidence type="ECO:0000313" key="10">
    <source>
        <dbReference type="EMBL" id="TFB73332.1"/>
    </source>
</evidence>
<keyword evidence="1" id="KW-0121">Carboxypeptidase</keyword>
<dbReference type="AlphaFoldDB" id="A0A4R8UXG8"/>
<protein>
    <submittedName>
        <fullName evidence="10">PASTA domain-containing protein</fullName>
    </submittedName>
</protein>
<dbReference type="InterPro" id="IPR005543">
    <property type="entry name" value="PASTA_dom"/>
</dbReference>
<dbReference type="PANTHER" id="PTHR32282:SF33">
    <property type="entry name" value="PEPTIDOGLYCAN GLYCOSYLTRANSFERASE"/>
    <property type="match status" value="1"/>
</dbReference>
<dbReference type="Gene3D" id="1.10.3810.10">
    <property type="entry name" value="Biosynthetic peptidoglycan transglycosylase-like"/>
    <property type="match status" value="1"/>
</dbReference>
<evidence type="ECO:0000256" key="8">
    <source>
        <dbReference type="ARBA" id="ARBA00049902"/>
    </source>
</evidence>
<comment type="caution">
    <text evidence="10">The sequence shown here is derived from an EMBL/GenBank/DDBJ whole genome shotgun (WGS) entry which is preliminary data.</text>
</comment>
<dbReference type="CDD" id="cd06577">
    <property type="entry name" value="PASTA_pknB"/>
    <property type="match status" value="2"/>
</dbReference>
<sequence length="868" mass="89978">MSAKNRTVSGALGGLLGIVGMSAVAGILVTAAVAPAVALSGMAATNTINVFDSLPEYLSIDQLSQKSNIYASSNPDDPVGSRVLLASFYEQNRVDVASDAISQFVKDAAIAGEDPRFMEHGGVDIQSSFNGAVQTLAGGETRGGSSITQQYVKNVLIQKCEVMTDADAAKSCYDDATKTTADRKLREMRLAIGLEKKYEKADILRGYLNIAGYGGTVYGIEAAANYYFNTTALALTLPQAASLVAIVNNPVKFQLDRPDSETNGAANGYAANKVRRDYILTEMLKYDKIVQADYDAAIAAPIEPVITVPSTGCQTAGGSAYFCDYVTKILKSDPTFGADAEARLANFQRGGFDVYTTLDLELQGAAENSLNKYVPKTYPGWDVGGVVSSVKVGTGEVLAMAQNKDYSQVEQPAGSNFTSINYNTDRATGGSSGFQPGSTYKVFTLAEWLKEGHALTERVDSRVKANWGTFQDSCLGPQNYGTGFSPRNDGGEGGSNETALHSTTRSINTGFIGMAKKLDLCGIKKTAEAFDVHAADGGDLGQNASSVIGTNYVAPLTMAVAFAGIANNGMTCTPIVIRSMIGSGGAELPIPKSTCTQSVTPEVAAGMQYAMATTTTGNGTAASSGSRTSPKVPIIGKTGTTDSAKDTWMSGASSKVATVVGVVNVSGTFKNQRFTKLNGTQASLVRHLIWPQVMSVANAKYGGDAFPEATSSVINAVAIPVPDVRGKSMAEAKTTIEAAGFSFVDGGATTSEMPAGTVANTDPAGGSASTRGATITAFSSDGTGVTIPTGIIGKSETDARTTLTGAPYSFTVAKLEQAVTDKAQDGKVVAIQPGEGTAGRPGDAVTIVIGKYTAPAPAPAATEKNPKE</sequence>
<evidence type="ECO:0000256" key="6">
    <source>
        <dbReference type="ARBA" id="ARBA00023268"/>
    </source>
</evidence>
<keyword evidence="6" id="KW-0511">Multifunctional enzyme</keyword>
<keyword evidence="11" id="KW-1185">Reference proteome</keyword>
<dbReference type="PROSITE" id="PS51178">
    <property type="entry name" value="PASTA"/>
    <property type="match status" value="1"/>
</dbReference>
<dbReference type="GO" id="GO:0006508">
    <property type="term" value="P:proteolysis"/>
    <property type="evidence" value="ECO:0007669"/>
    <property type="project" value="UniProtKB-KW"/>
</dbReference>
<accession>A0A4R8UXG8</accession>
<name>A0A4R8UXG8_9MICO</name>
<organism evidence="10 11">
    <name type="scientific">Cryobacterium glaciale</name>
    <dbReference type="NCBI Taxonomy" id="1259145"/>
    <lineage>
        <taxon>Bacteria</taxon>
        <taxon>Bacillati</taxon>
        <taxon>Actinomycetota</taxon>
        <taxon>Actinomycetes</taxon>
        <taxon>Micrococcales</taxon>
        <taxon>Microbacteriaceae</taxon>
        <taxon>Cryobacterium</taxon>
    </lineage>
</organism>
<keyword evidence="4" id="KW-0808">Transferase</keyword>
<comment type="catalytic activity">
    <reaction evidence="8">
        <text>[GlcNAc-(1-&gt;4)-Mur2Ac(oyl-L-Ala-gamma-D-Glu-L-Lys-D-Ala-D-Ala)](n)-di-trans,octa-cis-undecaprenyl diphosphate + beta-D-GlcNAc-(1-&gt;4)-Mur2Ac(oyl-L-Ala-gamma-D-Glu-L-Lys-D-Ala-D-Ala)-di-trans,octa-cis-undecaprenyl diphosphate = [GlcNAc-(1-&gt;4)-Mur2Ac(oyl-L-Ala-gamma-D-Glu-L-Lys-D-Ala-D-Ala)](n+1)-di-trans,octa-cis-undecaprenyl diphosphate + di-trans,octa-cis-undecaprenyl diphosphate + H(+)</text>
        <dbReference type="Rhea" id="RHEA:23708"/>
        <dbReference type="Rhea" id="RHEA-COMP:9602"/>
        <dbReference type="Rhea" id="RHEA-COMP:9603"/>
        <dbReference type="ChEBI" id="CHEBI:15378"/>
        <dbReference type="ChEBI" id="CHEBI:58405"/>
        <dbReference type="ChEBI" id="CHEBI:60033"/>
        <dbReference type="ChEBI" id="CHEBI:78435"/>
        <dbReference type="EC" id="2.4.99.28"/>
    </reaction>
</comment>
<dbReference type="OrthoDB" id="9766909at2"/>
<evidence type="ECO:0000259" key="9">
    <source>
        <dbReference type="PROSITE" id="PS51178"/>
    </source>
</evidence>
<dbReference type="SUPFAM" id="SSF56601">
    <property type="entry name" value="beta-lactamase/transpeptidase-like"/>
    <property type="match status" value="1"/>
</dbReference>
<dbReference type="InterPro" id="IPR001460">
    <property type="entry name" value="PCN-bd_Tpept"/>
</dbReference>
<evidence type="ECO:0000256" key="4">
    <source>
        <dbReference type="ARBA" id="ARBA00022679"/>
    </source>
</evidence>
<proteinExistence type="predicted"/>
<dbReference type="InterPro" id="IPR001264">
    <property type="entry name" value="Glyco_trans_51"/>
</dbReference>
<dbReference type="Pfam" id="PF00912">
    <property type="entry name" value="Transgly"/>
    <property type="match status" value="1"/>
</dbReference>
<dbReference type="Gene3D" id="3.40.710.10">
    <property type="entry name" value="DD-peptidase/beta-lactamase superfamily"/>
    <property type="match status" value="1"/>
</dbReference>
<gene>
    <name evidence="10" type="ORF">E3O06_08900</name>
</gene>
<dbReference type="Gene3D" id="3.30.10.20">
    <property type="match status" value="2"/>
</dbReference>
<dbReference type="InterPro" id="IPR012338">
    <property type="entry name" value="Beta-lactam/transpept-like"/>
</dbReference>
<dbReference type="Pfam" id="PF00905">
    <property type="entry name" value="Transpeptidase"/>
    <property type="match status" value="1"/>
</dbReference>
<dbReference type="SUPFAM" id="SSF53955">
    <property type="entry name" value="Lysozyme-like"/>
    <property type="match status" value="1"/>
</dbReference>
<dbReference type="EMBL" id="SOEY01000018">
    <property type="protein sequence ID" value="TFB73332.1"/>
    <property type="molecule type" value="Genomic_DNA"/>
</dbReference>
<evidence type="ECO:0000256" key="3">
    <source>
        <dbReference type="ARBA" id="ARBA00022676"/>
    </source>
</evidence>
<dbReference type="GO" id="GO:0030288">
    <property type="term" value="C:outer membrane-bounded periplasmic space"/>
    <property type="evidence" value="ECO:0007669"/>
    <property type="project" value="TreeGrafter"/>
</dbReference>
<evidence type="ECO:0000256" key="1">
    <source>
        <dbReference type="ARBA" id="ARBA00022645"/>
    </source>
</evidence>
<keyword evidence="5" id="KW-0378">Hydrolase</keyword>
<dbReference type="Pfam" id="PF03793">
    <property type="entry name" value="PASTA"/>
    <property type="match status" value="2"/>
</dbReference>
<comment type="catalytic activity">
    <reaction evidence="7">
        <text>Preferential cleavage: (Ac)2-L-Lys-D-Ala-|-D-Ala. Also transpeptidation of peptidyl-alanyl moieties that are N-acyl substituents of D-alanine.</text>
        <dbReference type="EC" id="3.4.16.4"/>
    </reaction>
</comment>
<dbReference type="InterPro" id="IPR023346">
    <property type="entry name" value="Lysozyme-like_dom_sf"/>
</dbReference>
<evidence type="ECO:0000256" key="5">
    <source>
        <dbReference type="ARBA" id="ARBA00022801"/>
    </source>
</evidence>
<dbReference type="PANTHER" id="PTHR32282">
    <property type="entry name" value="BINDING PROTEIN TRANSPEPTIDASE, PUTATIVE-RELATED"/>
    <property type="match status" value="1"/>
</dbReference>
<reference evidence="10 11" key="1">
    <citation type="submission" date="2019-03" db="EMBL/GenBank/DDBJ databases">
        <title>Genomics of glacier-inhabiting Cryobacterium strains.</title>
        <authorList>
            <person name="Liu Q."/>
            <person name="Xin Y.-H."/>
        </authorList>
    </citation>
    <scope>NUCLEOTIDE SEQUENCE [LARGE SCALE GENOMIC DNA]</scope>
    <source>
        <strain evidence="10 11">HLT2-23</strain>
    </source>
</reference>
<dbReference type="GO" id="GO:0008658">
    <property type="term" value="F:penicillin binding"/>
    <property type="evidence" value="ECO:0007669"/>
    <property type="project" value="InterPro"/>
</dbReference>
<dbReference type="GO" id="GO:0008955">
    <property type="term" value="F:peptidoglycan glycosyltransferase activity"/>
    <property type="evidence" value="ECO:0007669"/>
    <property type="project" value="UniProtKB-EC"/>
</dbReference>